<dbReference type="Proteomes" id="UP000735302">
    <property type="component" value="Unassembled WGS sequence"/>
</dbReference>
<evidence type="ECO:0000313" key="2">
    <source>
        <dbReference type="Proteomes" id="UP000735302"/>
    </source>
</evidence>
<accession>A0AAV4CK69</accession>
<sequence length="135" mass="15471">MTGGMRTTPITATESKTHILNIPTEDDSRSEYPVNLYLSWIQRKTAEIKRIIKDKESKTTIPLEEISQRDQQTVSKNQWVWLYTDGSTINAIENGGQVCILVGQTASHRHTYFQQRRTALTINLKPQPLDTLQNK</sequence>
<keyword evidence="2" id="KW-1185">Reference proteome</keyword>
<organism evidence="1 2">
    <name type="scientific">Plakobranchus ocellatus</name>
    <dbReference type="NCBI Taxonomy" id="259542"/>
    <lineage>
        <taxon>Eukaryota</taxon>
        <taxon>Metazoa</taxon>
        <taxon>Spiralia</taxon>
        <taxon>Lophotrochozoa</taxon>
        <taxon>Mollusca</taxon>
        <taxon>Gastropoda</taxon>
        <taxon>Heterobranchia</taxon>
        <taxon>Euthyneura</taxon>
        <taxon>Panpulmonata</taxon>
        <taxon>Sacoglossa</taxon>
        <taxon>Placobranchoidea</taxon>
        <taxon>Plakobranchidae</taxon>
        <taxon>Plakobranchus</taxon>
    </lineage>
</organism>
<evidence type="ECO:0000313" key="1">
    <source>
        <dbReference type="EMBL" id="GFO31995.1"/>
    </source>
</evidence>
<protein>
    <submittedName>
        <fullName evidence="1">Uncharacterized protein</fullName>
    </submittedName>
</protein>
<gene>
    <name evidence="1" type="ORF">PoB_005850000</name>
</gene>
<reference evidence="1 2" key="1">
    <citation type="journal article" date="2021" name="Elife">
        <title>Chloroplast acquisition without the gene transfer in kleptoplastic sea slugs, Plakobranchus ocellatus.</title>
        <authorList>
            <person name="Maeda T."/>
            <person name="Takahashi S."/>
            <person name="Yoshida T."/>
            <person name="Shimamura S."/>
            <person name="Takaki Y."/>
            <person name="Nagai Y."/>
            <person name="Toyoda A."/>
            <person name="Suzuki Y."/>
            <person name="Arimoto A."/>
            <person name="Ishii H."/>
            <person name="Satoh N."/>
            <person name="Nishiyama T."/>
            <person name="Hasebe M."/>
            <person name="Maruyama T."/>
            <person name="Minagawa J."/>
            <person name="Obokata J."/>
            <person name="Shigenobu S."/>
        </authorList>
    </citation>
    <scope>NUCLEOTIDE SEQUENCE [LARGE SCALE GENOMIC DNA]</scope>
</reference>
<proteinExistence type="predicted"/>
<dbReference type="EMBL" id="BLXT01006514">
    <property type="protein sequence ID" value="GFO31995.1"/>
    <property type="molecule type" value="Genomic_DNA"/>
</dbReference>
<name>A0AAV4CK69_9GAST</name>
<dbReference type="AlphaFoldDB" id="A0AAV4CK69"/>
<comment type="caution">
    <text evidence="1">The sequence shown here is derived from an EMBL/GenBank/DDBJ whole genome shotgun (WGS) entry which is preliminary data.</text>
</comment>